<feature type="domain" description="Ig-like" evidence="3">
    <location>
        <begin position="77"/>
        <end position="146"/>
    </location>
</feature>
<organism evidence="4 5">
    <name type="scientific">Staurois parvus</name>
    <dbReference type="NCBI Taxonomy" id="386267"/>
    <lineage>
        <taxon>Eukaryota</taxon>
        <taxon>Metazoa</taxon>
        <taxon>Chordata</taxon>
        <taxon>Craniata</taxon>
        <taxon>Vertebrata</taxon>
        <taxon>Euteleostomi</taxon>
        <taxon>Amphibia</taxon>
        <taxon>Batrachia</taxon>
        <taxon>Anura</taxon>
        <taxon>Neobatrachia</taxon>
        <taxon>Ranoidea</taxon>
        <taxon>Ranidae</taxon>
        <taxon>Staurois</taxon>
    </lineage>
</organism>
<dbReference type="InterPro" id="IPR003599">
    <property type="entry name" value="Ig_sub"/>
</dbReference>
<comment type="caution">
    <text evidence="4">The sequence shown here is derived from an EMBL/GenBank/DDBJ whole genome shotgun (WGS) entry which is preliminary data.</text>
</comment>
<evidence type="ECO:0000259" key="3">
    <source>
        <dbReference type="PROSITE" id="PS50835"/>
    </source>
</evidence>
<sequence>MRFFLLQPTVVTLILSGLLSPPSVTPHTAGSDGIFQASVKNRESADNSVILHSLTISGLASKDTEKKKIIVDSLVHLKLECILKAGFMQISNLTWKHGEEEISRDRYSDNNTAGEWRTTLEVSVADVNSTGRYACIFNSTTEVKATFYINAPGVHGGGKTLVTYNGDSTVLKCDSFKYNPVKWLWYKVNGNEQVLLNISSERYNQVNKTANETKLHISDLTEVDSGAYVCKAVFETGASEGQVDIDVLSLMVPFKVFLAIVAEVAVLVAVILGYELLSKKKHVEEDVKSEDEQMTHLEI</sequence>
<feature type="transmembrane region" description="Helical" evidence="1">
    <location>
        <begin position="256"/>
        <end position="277"/>
    </location>
</feature>
<keyword evidence="1" id="KW-1133">Transmembrane helix</keyword>
<keyword evidence="2" id="KW-0732">Signal</keyword>
<keyword evidence="1" id="KW-0812">Transmembrane</keyword>
<dbReference type="EMBL" id="CATNWA010015765">
    <property type="protein sequence ID" value="CAI9586595.1"/>
    <property type="molecule type" value="Genomic_DNA"/>
</dbReference>
<protein>
    <recommendedName>
        <fullName evidence="3">Ig-like domain-containing protein</fullName>
    </recommendedName>
</protein>
<feature type="chain" id="PRO_5045945050" description="Ig-like domain-containing protein" evidence="2">
    <location>
        <begin position="27"/>
        <end position="299"/>
    </location>
</feature>
<feature type="domain" description="Ig-like" evidence="3">
    <location>
        <begin position="152"/>
        <end position="246"/>
    </location>
</feature>
<dbReference type="InterPro" id="IPR013783">
    <property type="entry name" value="Ig-like_fold"/>
</dbReference>
<keyword evidence="1" id="KW-0472">Membrane</keyword>
<proteinExistence type="predicted"/>
<dbReference type="InterPro" id="IPR007110">
    <property type="entry name" value="Ig-like_dom"/>
</dbReference>
<dbReference type="SMART" id="SM00409">
    <property type="entry name" value="IG"/>
    <property type="match status" value="2"/>
</dbReference>
<dbReference type="PROSITE" id="PS50835">
    <property type="entry name" value="IG_LIKE"/>
    <property type="match status" value="2"/>
</dbReference>
<dbReference type="Gene3D" id="2.60.40.10">
    <property type="entry name" value="Immunoglobulins"/>
    <property type="match status" value="2"/>
</dbReference>
<name>A0ABN9EP25_9NEOB</name>
<evidence type="ECO:0000313" key="5">
    <source>
        <dbReference type="Proteomes" id="UP001162483"/>
    </source>
</evidence>
<evidence type="ECO:0000256" key="2">
    <source>
        <dbReference type="SAM" id="SignalP"/>
    </source>
</evidence>
<feature type="signal peptide" evidence="2">
    <location>
        <begin position="1"/>
        <end position="26"/>
    </location>
</feature>
<dbReference type="InterPro" id="IPR036179">
    <property type="entry name" value="Ig-like_dom_sf"/>
</dbReference>
<reference evidence="4" key="1">
    <citation type="submission" date="2023-05" db="EMBL/GenBank/DDBJ databases">
        <authorList>
            <person name="Stuckert A."/>
        </authorList>
    </citation>
    <scope>NUCLEOTIDE SEQUENCE</scope>
</reference>
<dbReference type="Proteomes" id="UP001162483">
    <property type="component" value="Unassembled WGS sequence"/>
</dbReference>
<dbReference type="Pfam" id="PF13927">
    <property type="entry name" value="Ig_3"/>
    <property type="match status" value="1"/>
</dbReference>
<evidence type="ECO:0000256" key="1">
    <source>
        <dbReference type="SAM" id="Phobius"/>
    </source>
</evidence>
<accession>A0ABN9EP25</accession>
<keyword evidence="5" id="KW-1185">Reference proteome</keyword>
<evidence type="ECO:0000313" key="4">
    <source>
        <dbReference type="EMBL" id="CAI9586595.1"/>
    </source>
</evidence>
<dbReference type="SUPFAM" id="SSF48726">
    <property type="entry name" value="Immunoglobulin"/>
    <property type="match status" value="1"/>
</dbReference>
<gene>
    <name evidence="4" type="ORF">SPARVUS_LOCUS10389872</name>
</gene>